<dbReference type="AlphaFoldDB" id="A0A2R5GBM6"/>
<sequence length="397" mass="44475">MGSGASTFEEACVDPDHPSLSKKEIRELYDHLSAEYTKKVDELVKASAHAKEAAENNIEYIHDEEFTEDEEDYAVDGSYAETANDMIEENGEESPREPISARSPLGAERRKLYTGKDVQRKLMEIVIEDQPRLLNMKVKVNTKALGLLGDESLDAGARKYVADGTKITPKVLGKLGCAFIMPEKAAKRLGDEDMTRSQRLAMMRAEEKEARERADAKRAEIERILELNPEDDPRLADLSLKQRVSTKAFEKLGGSSDEKLMENVRNQVTKDTTISKKTIQLTGDDKLLPKKIMERRGSEMHADQIQAMKRAEAKAEKDRQKQSADNLNQVLSKDATGSMMIVPSEVKGNPKLLEMAGEAAFLPEKANKVLGDEMSPQQRRRMLDAERKSESFNSNKS</sequence>
<evidence type="ECO:0000313" key="3">
    <source>
        <dbReference type="EMBL" id="GBG28390.1"/>
    </source>
</evidence>
<dbReference type="EMBL" id="BEYU01000040">
    <property type="protein sequence ID" value="GBG28390.1"/>
    <property type="molecule type" value="Genomic_DNA"/>
</dbReference>
<evidence type="ECO:0000256" key="1">
    <source>
        <dbReference type="SAM" id="Coils"/>
    </source>
</evidence>
<dbReference type="Proteomes" id="UP000241890">
    <property type="component" value="Unassembled WGS sequence"/>
</dbReference>
<comment type="caution">
    <text evidence="3">The sequence shown here is derived from an EMBL/GenBank/DDBJ whole genome shotgun (WGS) entry which is preliminary data.</text>
</comment>
<feature type="compositionally biased region" description="Basic and acidic residues" evidence="2">
    <location>
        <begin position="381"/>
        <end position="390"/>
    </location>
</feature>
<feature type="region of interest" description="Disordered" evidence="2">
    <location>
        <begin position="368"/>
        <end position="397"/>
    </location>
</feature>
<protein>
    <submittedName>
        <fullName evidence="3">Uncharacterized protein</fullName>
    </submittedName>
</protein>
<gene>
    <name evidence="3" type="ORF">FCC1311_046132</name>
</gene>
<accession>A0A2R5GBM6</accession>
<keyword evidence="4" id="KW-1185">Reference proteome</keyword>
<name>A0A2R5GBM6_9STRA</name>
<evidence type="ECO:0000256" key="2">
    <source>
        <dbReference type="SAM" id="MobiDB-lite"/>
    </source>
</evidence>
<keyword evidence="1" id="KW-0175">Coiled coil</keyword>
<dbReference type="InParanoid" id="A0A2R5GBM6"/>
<evidence type="ECO:0000313" key="4">
    <source>
        <dbReference type="Proteomes" id="UP000241890"/>
    </source>
</evidence>
<feature type="coiled-coil region" evidence="1">
    <location>
        <begin position="200"/>
        <end position="227"/>
    </location>
</feature>
<feature type="region of interest" description="Disordered" evidence="2">
    <location>
        <begin position="1"/>
        <end position="21"/>
    </location>
</feature>
<reference evidence="3 4" key="1">
    <citation type="submission" date="2017-12" db="EMBL/GenBank/DDBJ databases">
        <title>Sequencing, de novo assembly and annotation of complete genome of a new Thraustochytrid species, strain FCC1311.</title>
        <authorList>
            <person name="Sedici K."/>
            <person name="Godart F."/>
            <person name="Aiese Cigliano R."/>
            <person name="Sanseverino W."/>
            <person name="Barakat M."/>
            <person name="Ortet P."/>
            <person name="Marechal E."/>
            <person name="Cagnac O."/>
            <person name="Amato A."/>
        </authorList>
    </citation>
    <scope>NUCLEOTIDE SEQUENCE [LARGE SCALE GENOMIC DNA]</scope>
</reference>
<organism evidence="3 4">
    <name type="scientific">Hondaea fermentalgiana</name>
    <dbReference type="NCBI Taxonomy" id="2315210"/>
    <lineage>
        <taxon>Eukaryota</taxon>
        <taxon>Sar</taxon>
        <taxon>Stramenopiles</taxon>
        <taxon>Bigyra</taxon>
        <taxon>Labyrinthulomycetes</taxon>
        <taxon>Thraustochytrida</taxon>
        <taxon>Thraustochytriidae</taxon>
        <taxon>Hondaea</taxon>
    </lineage>
</organism>
<proteinExistence type="predicted"/>
<feature type="region of interest" description="Disordered" evidence="2">
    <location>
        <begin position="88"/>
        <end position="107"/>
    </location>
</feature>